<evidence type="ECO:0000256" key="2">
    <source>
        <dbReference type="ARBA" id="ARBA00022692"/>
    </source>
</evidence>
<dbReference type="PANTHER" id="PTHR45902">
    <property type="entry name" value="LATROPHILIN RECEPTOR-LIKE PROTEIN A"/>
    <property type="match status" value="1"/>
</dbReference>
<dbReference type="PROSITE" id="PS50261">
    <property type="entry name" value="G_PROTEIN_RECEP_F2_4"/>
    <property type="match status" value="1"/>
</dbReference>
<dbReference type="Gene3D" id="1.20.1070.10">
    <property type="entry name" value="Rhodopsin 7-helix transmembrane proteins"/>
    <property type="match status" value="1"/>
</dbReference>
<dbReference type="AlphaFoldDB" id="A0A6J8E9U1"/>
<protein>
    <recommendedName>
        <fullName evidence="6">G-protein coupled receptors family 2 profile 2 domain-containing protein</fullName>
    </recommendedName>
</protein>
<evidence type="ECO:0000256" key="1">
    <source>
        <dbReference type="ARBA" id="ARBA00004141"/>
    </source>
</evidence>
<dbReference type="InterPro" id="IPR000832">
    <property type="entry name" value="GPCR_2_secretin-like"/>
</dbReference>
<evidence type="ECO:0000259" key="6">
    <source>
        <dbReference type="PROSITE" id="PS50261"/>
    </source>
</evidence>
<keyword evidence="8" id="KW-1185">Reference proteome</keyword>
<evidence type="ECO:0000256" key="4">
    <source>
        <dbReference type="ARBA" id="ARBA00023136"/>
    </source>
</evidence>
<feature type="transmembrane region" description="Helical" evidence="5">
    <location>
        <begin position="223"/>
        <end position="244"/>
    </location>
</feature>
<dbReference type="PRINTS" id="PR02001">
    <property type="entry name" value="GCR1CAMPR"/>
</dbReference>
<feature type="domain" description="G-protein coupled receptors family 2 profile 2" evidence="6">
    <location>
        <begin position="20"/>
        <end position="272"/>
    </location>
</feature>
<evidence type="ECO:0000256" key="3">
    <source>
        <dbReference type="ARBA" id="ARBA00022989"/>
    </source>
</evidence>
<feature type="transmembrane region" description="Helical" evidence="5">
    <location>
        <begin position="177"/>
        <end position="202"/>
    </location>
</feature>
<evidence type="ECO:0000313" key="7">
    <source>
        <dbReference type="EMBL" id="CAC5416743.1"/>
    </source>
</evidence>
<comment type="subcellular location">
    <subcellularLocation>
        <location evidence="1">Membrane</location>
        <topology evidence="1">Multi-pass membrane protein</topology>
    </subcellularLocation>
</comment>
<dbReference type="InterPro" id="IPR053231">
    <property type="entry name" value="GPCR_LN-TM7"/>
</dbReference>
<sequence length="300" mass="34268">MNLIRINTARRDILLDDIVEEILSLICSLVSIVSLAITLVIYLVFKKLRTIPGINNMMLSLHLLVAHSLYLFGFNATWNDKLCSALGLLTHYFWLASVFWMHICTVHMFRVFFSMKMKPTVKQSKRVVVVYSLYASIIAGLLVASNITYYLASDQNKQTNGYLGYGGEKCYITLTEMILFTFAIPVGILLASNVVLFCLVIYKIENLPEVNSNNGRDRNMFVIYAKLTCLTGITWMFGFIYQWIHIPAFSYVFILLNASQGLFIFLSFCCNDRVRLLISYKWRGLDTHESSKQSGSSRNS</sequence>
<proteinExistence type="predicted"/>
<dbReference type="GO" id="GO:0004930">
    <property type="term" value="F:G protein-coupled receptor activity"/>
    <property type="evidence" value="ECO:0007669"/>
    <property type="project" value="InterPro"/>
</dbReference>
<reference evidence="7 8" key="1">
    <citation type="submission" date="2020-06" db="EMBL/GenBank/DDBJ databases">
        <authorList>
            <person name="Li R."/>
            <person name="Bekaert M."/>
        </authorList>
    </citation>
    <scope>NUCLEOTIDE SEQUENCE [LARGE SCALE GENOMIC DNA]</scope>
    <source>
        <strain evidence="8">wild</strain>
    </source>
</reference>
<dbReference type="OrthoDB" id="6153483at2759"/>
<feature type="transmembrane region" description="Helical" evidence="5">
    <location>
        <begin position="57"/>
        <end position="73"/>
    </location>
</feature>
<name>A0A6J8E9U1_MYTCO</name>
<keyword evidence="4 5" id="KW-0472">Membrane</keyword>
<gene>
    <name evidence="7" type="ORF">MCOR_49331</name>
</gene>
<feature type="transmembrane region" description="Helical" evidence="5">
    <location>
        <begin position="93"/>
        <end position="115"/>
    </location>
</feature>
<dbReference type="InterPro" id="IPR017981">
    <property type="entry name" value="GPCR_2-like_7TM"/>
</dbReference>
<dbReference type="InterPro" id="IPR022343">
    <property type="entry name" value="GCR1-cAMP_receptor"/>
</dbReference>
<keyword evidence="2 5" id="KW-0812">Transmembrane</keyword>
<dbReference type="Proteomes" id="UP000507470">
    <property type="component" value="Unassembled WGS sequence"/>
</dbReference>
<dbReference type="GO" id="GO:0016020">
    <property type="term" value="C:membrane"/>
    <property type="evidence" value="ECO:0007669"/>
    <property type="project" value="UniProtKB-SubCell"/>
</dbReference>
<evidence type="ECO:0000256" key="5">
    <source>
        <dbReference type="SAM" id="Phobius"/>
    </source>
</evidence>
<feature type="transmembrane region" description="Helical" evidence="5">
    <location>
        <begin position="127"/>
        <end position="152"/>
    </location>
</feature>
<dbReference type="GO" id="GO:0007166">
    <property type="term" value="P:cell surface receptor signaling pathway"/>
    <property type="evidence" value="ECO:0007669"/>
    <property type="project" value="InterPro"/>
</dbReference>
<dbReference type="SUPFAM" id="SSF81321">
    <property type="entry name" value="Family A G protein-coupled receptor-like"/>
    <property type="match status" value="1"/>
</dbReference>
<accession>A0A6J8E9U1</accession>
<feature type="transmembrane region" description="Helical" evidence="5">
    <location>
        <begin position="250"/>
        <end position="270"/>
    </location>
</feature>
<dbReference type="EMBL" id="CACVKT020008681">
    <property type="protein sequence ID" value="CAC5416743.1"/>
    <property type="molecule type" value="Genomic_DNA"/>
</dbReference>
<dbReference type="CDD" id="cd15039">
    <property type="entry name" value="7tmB3_Methuselah-like"/>
    <property type="match status" value="1"/>
</dbReference>
<feature type="transmembrane region" description="Helical" evidence="5">
    <location>
        <begin position="22"/>
        <end position="45"/>
    </location>
</feature>
<evidence type="ECO:0000313" key="8">
    <source>
        <dbReference type="Proteomes" id="UP000507470"/>
    </source>
</evidence>
<dbReference type="Pfam" id="PF00002">
    <property type="entry name" value="7tm_2"/>
    <property type="match status" value="1"/>
</dbReference>
<dbReference type="PANTHER" id="PTHR45902:SF4">
    <property type="entry name" value="G-PROTEIN COUPLED RECEPTORS FAMILY 2 PROFILE 2 DOMAIN-CONTAINING PROTEIN"/>
    <property type="match status" value="1"/>
</dbReference>
<organism evidence="7 8">
    <name type="scientific">Mytilus coruscus</name>
    <name type="common">Sea mussel</name>
    <dbReference type="NCBI Taxonomy" id="42192"/>
    <lineage>
        <taxon>Eukaryota</taxon>
        <taxon>Metazoa</taxon>
        <taxon>Spiralia</taxon>
        <taxon>Lophotrochozoa</taxon>
        <taxon>Mollusca</taxon>
        <taxon>Bivalvia</taxon>
        <taxon>Autobranchia</taxon>
        <taxon>Pteriomorphia</taxon>
        <taxon>Mytilida</taxon>
        <taxon>Mytiloidea</taxon>
        <taxon>Mytilidae</taxon>
        <taxon>Mytilinae</taxon>
        <taxon>Mytilus</taxon>
    </lineage>
</organism>
<keyword evidence="3 5" id="KW-1133">Transmembrane helix</keyword>